<evidence type="ECO:0000313" key="3">
    <source>
        <dbReference type="Proteomes" id="UP000054495"/>
    </source>
</evidence>
<organism evidence="2 3">
    <name type="scientific">Ancylostoma ceylanicum</name>
    <dbReference type="NCBI Taxonomy" id="53326"/>
    <lineage>
        <taxon>Eukaryota</taxon>
        <taxon>Metazoa</taxon>
        <taxon>Ecdysozoa</taxon>
        <taxon>Nematoda</taxon>
        <taxon>Chromadorea</taxon>
        <taxon>Rhabditida</taxon>
        <taxon>Rhabditina</taxon>
        <taxon>Rhabditomorpha</taxon>
        <taxon>Strongyloidea</taxon>
        <taxon>Ancylostomatidae</taxon>
        <taxon>Ancylostomatinae</taxon>
        <taxon>Ancylostoma</taxon>
    </lineage>
</organism>
<evidence type="ECO:0000313" key="2">
    <source>
        <dbReference type="EMBL" id="EPB77814.1"/>
    </source>
</evidence>
<evidence type="ECO:0000259" key="1">
    <source>
        <dbReference type="PROSITE" id="PS50041"/>
    </source>
</evidence>
<protein>
    <submittedName>
        <fullName evidence="2">Lectin C-type domain protein</fullName>
    </submittedName>
</protein>
<sequence>MSIPFPTKSYSLRNSTKYCDQKTWYEAKKVCEDHGGYLATPTNEEENTFLGALVHNSGKEYWFTYNGWTWIGVYKENLNRGTPWRLIDGTPVPYTNFGLNEPNNGYGDERCVNLISNGHNQDKEWNDYLCEKPAFYVCERNTCHDVPL</sequence>
<feature type="domain" description="C-type lectin" evidence="1">
    <location>
        <begin position="5"/>
        <end position="139"/>
    </location>
</feature>
<dbReference type="InterPro" id="IPR050111">
    <property type="entry name" value="C-type_lectin/snaclec_domain"/>
</dbReference>
<proteinExistence type="predicted"/>
<reference evidence="2 3" key="1">
    <citation type="submission" date="2013-05" db="EMBL/GenBank/DDBJ databases">
        <title>Draft genome of the parasitic nematode Anyclostoma ceylanicum.</title>
        <authorList>
            <person name="Mitreva M."/>
        </authorList>
    </citation>
    <scope>NUCLEOTIDE SEQUENCE [LARGE SCALE GENOMIC DNA]</scope>
</reference>
<accession>A0A0D6M185</accession>
<name>A0A0D6M185_9BILA</name>
<dbReference type="Pfam" id="PF00059">
    <property type="entry name" value="Lectin_C"/>
    <property type="match status" value="1"/>
</dbReference>
<dbReference type="SUPFAM" id="SSF56436">
    <property type="entry name" value="C-type lectin-like"/>
    <property type="match status" value="1"/>
</dbReference>
<dbReference type="InterPro" id="IPR016187">
    <property type="entry name" value="CTDL_fold"/>
</dbReference>
<gene>
    <name evidence="2" type="ORF">ANCCEY_03082</name>
</gene>
<dbReference type="PROSITE" id="PS50041">
    <property type="entry name" value="C_TYPE_LECTIN_2"/>
    <property type="match status" value="1"/>
</dbReference>
<dbReference type="InterPro" id="IPR001304">
    <property type="entry name" value="C-type_lectin-like"/>
</dbReference>
<dbReference type="CDD" id="cd00037">
    <property type="entry name" value="CLECT"/>
    <property type="match status" value="1"/>
</dbReference>
<dbReference type="AlphaFoldDB" id="A0A0D6M185"/>
<dbReference type="InterPro" id="IPR016186">
    <property type="entry name" value="C-type_lectin-like/link_sf"/>
</dbReference>
<keyword evidence="3" id="KW-1185">Reference proteome</keyword>
<dbReference type="EMBL" id="KE124827">
    <property type="protein sequence ID" value="EPB77814.1"/>
    <property type="molecule type" value="Genomic_DNA"/>
</dbReference>
<dbReference type="PANTHER" id="PTHR22803">
    <property type="entry name" value="MANNOSE, PHOSPHOLIPASE, LECTIN RECEPTOR RELATED"/>
    <property type="match status" value="1"/>
</dbReference>
<dbReference type="Gene3D" id="3.10.100.10">
    <property type="entry name" value="Mannose-Binding Protein A, subunit A"/>
    <property type="match status" value="1"/>
</dbReference>
<dbReference type="SMART" id="SM00034">
    <property type="entry name" value="CLECT"/>
    <property type="match status" value="1"/>
</dbReference>
<dbReference type="Proteomes" id="UP000054495">
    <property type="component" value="Unassembled WGS sequence"/>
</dbReference>